<dbReference type="InterPro" id="IPR018379">
    <property type="entry name" value="BEN_domain"/>
</dbReference>
<dbReference type="GO" id="GO:0045892">
    <property type="term" value="P:negative regulation of DNA-templated transcription"/>
    <property type="evidence" value="ECO:0007669"/>
    <property type="project" value="InterPro"/>
</dbReference>
<protein>
    <submittedName>
        <fullName evidence="2">BEN domain-containing protein 5</fullName>
    </submittedName>
</protein>
<evidence type="ECO:0000259" key="1">
    <source>
        <dbReference type="Pfam" id="PF10523"/>
    </source>
</evidence>
<dbReference type="Gene3D" id="1.10.10.2590">
    <property type="entry name" value="BEN domain"/>
    <property type="match status" value="1"/>
</dbReference>
<dbReference type="EMBL" id="JAFHDT010000004">
    <property type="protein sequence ID" value="KAI7810757.1"/>
    <property type="molecule type" value="Genomic_DNA"/>
</dbReference>
<proteinExistence type="predicted"/>
<keyword evidence="3" id="KW-1185">Reference proteome</keyword>
<sequence>MTINRSTFKLRRVADWPLMEDRTVLLLLPIKSLNKFFEIQEVDIGEGVAIHIEKWKKIQANLKDSLFVKELAVCIWGTSTLANRSLEGKSCPTTKTDPRPPLTPHKYRAIKGCFQKWLEGKDLEEAELKARAGKLGRYLTEQIQDINKK</sequence>
<dbReference type="PANTHER" id="PTHR14628">
    <property type="entry name" value="BEN DOMAIN-CONTAINING PROTEIN 5"/>
    <property type="match status" value="1"/>
</dbReference>
<dbReference type="InterPro" id="IPR040391">
    <property type="entry name" value="BEND5"/>
</dbReference>
<feature type="domain" description="BEN" evidence="1">
    <location>
        <begin position="67"/>
        <end position="115"/>
    </location>
</feature>
<dbReference type="Proteomes" id="UP001059041">
    <property type="component" value="Linkage Group LG4"/>
</dbReference>
<reference evidence="2" key="1">
    <citation type="submission" date="2021-02" db="EMBL/GenBank/DDBJ databases">
        <title>Comparative genomics reveals that relaxation of natural selection precedes convergent phenotypic evolution of cavefish.</title>
        <authorList>
            <person name="Peng Z."/>
        </authorList>
    </citation>
    <scope>NUCLEOTIDE SEQUENCE</scope>
    <source>
        <tissue evidence="2">Muscle</tissue>
    </source>
</reference>
<dbReference type="PANTHER" id="PTHR14628:SF1">
    <property type="entry name" value="BEN DOMAIN-CONTAINING PROTEIN 5"/>
    <property type="match status" value="1"/>
</dbReference>
<dbReference type="Pfam" id="PF10523">
    <property type="entry name" value="BEN"/>
    <property type="match status" value="1"/>
</dbReference>
<comment type="caution">
    <text evidence="2">The sequence shown here is derived from an EMBL/GenBank/DDBJ whole genome shotgun (WGS) entry which is preliminary data.</text>
</comment>
<organism evidence="2 3">
    <name type="scientific">Triplophysa rosa</name>
    <name type="common">Cave loach</name>
    <dbReference type="NCBI Taxonomy" id="992332"/>
    <lineage>
        <taxon>Eukaryota</taxon>
        <taxon>Metazoa</taxon>
        <taxon>Chordata</taxon>
        <taxon>Craniata</taxon>
        <taxon>Vertebrata</taxon>
        <taxon>Euteleostomi</taxon>
        <taxon>Actinopterygii</taxon>
        <taxon>Neopterygii</taxon>
        <taxon>Teleostei</taxon>
        <taxon>Ostariophysi</taxon>
        <taxon>Cypriniformes</taxon>
        <taxon>Nemacheilidae</taxon>
        <taxon>Triplophysa</taxon>
    </lineage>
</organism>
<gene>
    <name evidence="2" type="ORF">IRJ41_006240</name>
</gene>
<name>A0A9W7WYE1_TRIRA</name>
<evidence type="ECO:0000313" key="3">
    <source>
        <dbReference type="Proteomes" id="UP001059041"/>
    </source>
</evidence>
<evidence type="ECO:0000313" key="2">
    <source>
        <dbReference type="EMBL" id="KAI7810757.1"/>
    </source>
</evidence>
<dbReference type="AlphaFoldDB" id="A0A9W7WYE1"/>
<accession>A0A9W7WYE1</accession>
<dbReference type="GO" id="GO:0003677">
    <property type="term" value="F:DNA binding"/>
    <property type="evidence" value="ECO:0007669"/>
    <property type="project" value="InterPro"/>
</dbReference>